<evidence type="ECO:0000313" key="2">
    <source>
        <dbReference type="Proteomes" id="UP000037069"/>
    </source>
</evidence>
<dbReference type="Proteomes" id="UP000037069">
    <property type="component" value="Unassembled WGS sequence"/>
</dbReference>
<comment type="caution">
    <text evidence="1">The sequence shown here is derived from an EMBL/GenBank/DDBJ whole genome shotgun (WGS) entry which is preliminary data.</text>
</comment>
<name>A0A0L0CDH9_LUCCU</name>
<proteinExistence type="predicted"/>
<protein>
    <submittedName>
        <fullName evidence="1">Uncharacterized protein</fullName>
    </submittedName>
</protein>
<dbReference type="AlphaFoldDB" id="A0A0L0CDH9"/>
<accession>A0A0L0CDH9</accession>
<gene>
    <name evidence="1" type="ORF">FF38_07386</name>
</gene>
<evidence type="ECO:0000313" key="1">
    <source>
        <dbReference type="EMBL" id="KNC30301.1"/>
    </source>
</evidence>
<organism evidence="1 2">
    <name type="scientific">Lucilia cuprina</name>
    <name type="common">Green bottle fly</name>
    <name type="synonym">Australian sheep blowfly</name>
    <dbReference type="NCBI Taxonomy" id="7375"/>
    <lineage>
        <taxon>Eukaryota</taxon>
        <taxon>Metazoa</taxon>
        <taxon>Ecdysozoa</taxon>
        <taxon>Arthropoda</taxon>
        <taxon>Hexapoda</taxon>
        <taxon>Insecta</taxon>
        <taxon>Pterygota</taxon>
        <taxon>Neoptera</taxon>
        <taxon>Endopterygota</taxon>
        <taxon>Diptera</taxon>
        <taxon>Brachycera</taxon>
        <taxon>Muscomorpha</taxon>
        <taxon>Oestroidea</taxon>
        <taxon>Calliphoridae</taxon>
        <taxon>Luciliinae</taxon>
        <taxon>Lucilia</taxon>
    </lineage>
</organism>
<reference evidence="1 2" key="1">
    <citation type="journal article" date="2015" name="Nat. Commun.">
        <title>Lucilia cuprina genome unlocks parasitic fly biology to underpin future interventions.</title>
        <authorList>
            <person name="Anstead C.A."/>
            <person name="Korhonen P.K."/>
            <person name="Young N.D."/>
            <person name="Hall R.S."/>
            <person name="Jex A.R."/>
            <person name="Murali S.C."/>
            <person name="Hughes D.S."/>
            <person name="Lee S.F."/>
            <person name="Perry T."/>
            <person name="Stroehlein A.J."/>
            <person name="Ansell B.R."/>
            <person name="Breugelmans B."/>
            <person name="Hofmann A."/>
            <person name="Qu J."/>
            <person name="Dugan S."/>
            <person name="Lee S.L."/>
            <person name="Chao H."/>
            <person name="Dinh H."/>
            <person name="Han Y."/>
            <person name="Doddapaneni H.V."/>
            <person name="Worley K.C."/>
            <person name="Muzny D.M."/>
            <person name="Ioannidis P."/>
            <person name="Waterhouse R.M."/>
            <person name="Zdobnov E.M."/>
            <person name="James P.J."/>
            <person name="Bagnall N.H."/>
            <person name="Kotze A.C."/>
            <person name="Gibbs R.A."/>
            <person name="Richards S."/>
            <person name="Batterham P."/>
            <person name="Gasser R.B."/>
        </authorList>
    </citation>
    <scope>NUCLEOTIDE SEQUENCE [LARGE SCALE GENOMIC DNA]</scope>
    <source>
        <strain evidence="1 2">LS</strain>
        <tissue evidence="1">Full body</tissue>
    </source>
</reference>
<dbReference type="EMBL" id="JRES01000539">
    <property type="protein sequence ID" value="KNC30301.1"/>
    <property type="molecule type" value="Genomic_DNA"/>
</dbReference>
<keyword evidence="2" id="KW-1185">Reference proteome</keyword>
<sequence>MFTHLHYLVKSLLPLNQTLKYAKIPNQMSSRSHSNKTLSTKDFEIVDVNVDKMMSEDDEFASNYNYEPAEMQAITDEKTVMAPVDIDPWSDEELQKGGTVDMEYVEKLKEEIHYPEPPKERSGYYEFEGIKIWLPKKMLTPATYRYRLEEGEEESLADDIRICKFEKFKPSS</sequence>